<keyword evidence="4 8" id="KW-0812">Transmembrane</keyword>
<organism evidence="12 13">
    <name type="scientific">Roseivirga spongicola</name>
    <dbReference type="NCBI Taxonomy" id="333140"/>
    <lineage>
        <taxon>Bacteria</taxon>
        <taxon>Pseudomonadati</taxon>
        <taxon>Bacteroidota</taxon>
        <taxon>Cytophagia</taxon>
        <taxon>Cytophagales</taxon>
        <taxon>Roseivirgaceae</taxon>
        <taxon>Roseivirga</taxon>
    </lineage>
</organism>
<dbReference type="InterPro" id="IPR036942">
    <property type="entry name" value="Beta-barrel_TonB_sf"/>
</dbReference>
<keyword evidence="2 8" id="KW-0813">Transport</keyword>
<evidence type="ECO:0000259" key="10">
    <source>
        <dbReference type="Pfam" id="PF00593"/>
    </source>
</evidence>
<evidence type="ECO:0000313" key="13">
    <source>
        <dbReference type="Proteomes" id="UP000075606"/>
    </source>
</evidence>
<comment type="similarity">
    <text evidence="8 9">Belongs to the TonB-dependent receptor family.</text>
</comment>
<evidence type="ECO:0000256" key="6">
    <source>
        <dbReference type="ARBA" id="ARBA00023136"/>
    </source>
</evidence>
<dbReference type="Proteomes" id="UP000075606">
    <property type="component" value="Unassembled WGS sequence"/>
</dbReference>
<evidence type="ECO:0008006" key="14">
    <source>
        <dbReference type="Google" id="ProtNLM"/>
    </source>
</evidence>
<keyword evidence="5 9" id="KW-0798">TonB box</keyword>
<dbReference type="InterPro" id="IPR023996">
    <property type="entry name" value="TonB-dep_OMP_SusC/RagA"/>
</dbReference>
<sequence length="1063" mass="117297">MSKGNIKLTVMLKTKLLASFILLLLGGSLMGQDRTISGTVLDEFGAALPGVSVSVKGTTNGMISTEEGRYTVSVSSNTDVLVFRFLGYRTIEETVNNRTTINISMVPDVVDAGEVVVVAYGTQDTKSITGSVSQLTEEKIKERPVTSPISALGGSAPGIQVTTSTGQPGDNPAIRLRGIGSINGSNNPLFVVDGVPFSGNINRISPDDIESISTLKDAASTSLYGARAANGVVIITTKQGKKGAPPKFSFSTKQGITARGIQEYDRQAPLDYYQTYWEARRNDLIVQGRTPEQAATESTNGLIPFLFYNATNVADNAIIGTDGSINPNASIRYSEDDLDWFSPIERLGYRQEYNFSAQGATEKVNYYASIGYLDEKGVFKNSDFERYTLRTNIDVKVLDWLKIGMNNSGDVRLQNTVTSGGSGFANAFYNARRMGPIFPVYAIDSNGEYIIDPLTGSRAFDRGDARFGIPRRPNNTSGRHAPEEMLLNSNYNESLFFRTVGFADFTPIENLSIKISGSVDIGTFNGQFYGNPYVGDYIPEGRATKSANFDITTNFNQLINYSFDIGAANSFDILVGHENYGEKINDFSAAKTGYIVLDNPVLDNYTTIASVSSQIDKYRTEGFFSRINYAHNEKYYASVSFRRDGTSRFARDVRWGNFWSVGGSWRVSEEDFLNSFGWLNELKVRASYGQTGNDNVGGYYPSQTLYSAGRNNANNAGFFSYNVGNGDLLWEKNTSVDFAVDFEVLDRVRGTVEYFNRYSDNLLFSVPIARESGYTSQNRNIGKMVNKGLEFDVNVDIVRSNTNGFEWNFGLNGTMFSNEITKLPEDSRENGIISGSKKLLEGRSIYDFWLRDWWGVDPATGEPLYVYDPASEETPANLFTTIDGVQLTNKQNNALFAYNGSSIPDLYGAFTNNFSFKGFDLSVLFAYSIGGKIYDTNYQSLMSTDDGAAVHIDIANRWKQPGDITDVPKVSVNNDVNIVATSDRWLTDASFLNLRNINLGYTFDKASLQSLGISNLRMYVSAENLFFVSARKGMNPLETFNGTQDVGLYPPSRIMTLGVNLNF</sequence>
<dbReference type="GO" id="GO:0009279">
    <property type="term" value="C:cell outer membrane"/>
    <property type="evidence" value="ECO:0007669"/>
    <property type="project" value="UniProtKB-SubCell"/>
</dbReference>
<dbReference type="SUPFAM" id="SSF56935">
    <property type="entry name" value="Porins"/>
    <property type="match status" value="1"/>
</dbReference>
<keyword evidence="7 8" id="KW-0998">Cell outer membrane</keyword>
<dbReference type="NCBIfam" id="TIGR04057">
    <property type="entry name" value="SusC_RagA_signa"/>
    <property type="match status" value="1"/>
</dbReference>
<dbReference type="InterPro" id="IPR037066">
    <property type="entry name" value="Plug_dom_sf"/>
</dbReference>
<feature type="domain" description="TonB-dependent receptor plug" evidence="11">
    <location>
        <begin position="125"/>
        <end position="232"/>
    </location>
</feature>
<dbReference type="NCBIfam" id="TIGR04056">
    <property type="entry name" value="OMP_RagA_SusC"/>
    <property type="match status" value="1"/>
</dbReference>
<evidence type="ECO:0000256" key="4">
    <source>
        <dbReference type="ARBA" id="ARBA00022692"/>
    </source>
</evidence>
<evidence type="ECO:0000256" key="5">
    <source>
        <dbReference type="ARBA" id="ARBA00023077"/>
    </source>
</evidence>
<dbReference type="AlphaFoldDB" id="A0A150XGN9"/>
<evidence type="ECO:0000256" key="3">
    <source>
        <dbReference type="ARBA" id="ARBA00022452"/>
    </source>
</evidence>
<dbReference type="SUPFAM" id="SSF49464">
    <property type="entry name" value="Carboxypeptidase regulatory domain-like"/>
    <property type="match status" value="1"/>
</dbReference>
<dbReference type="EMBL" id="LRPC01000001">
    <property type="protein sequence ID" value="KYG77872.1"/>
    <property type="molecule type" value="Genomic_DNA"/>
</dbReference>
<dbReference type="Pfam" id="PF07715">
    <property type="entry name" value="Plug"/>
    <property type="match status" value="1"/>
</dbReference>
<keyword evidence="6 8" id="KW-0472">Membrane</keyword>
<proteinExistence type="inferred from homology"/>
<comment type="subcellular location">
    <subcellularLocation>
        <location evidence="1 8">Cell outer membrane</location>
        <topology evidence="1 8">Multi-pass membrane protein</topology>
    </subcellularLocation>
</comment>
<reference evidence="12 13" key="1">
    <citation type="submission" date="2016-01" db="EMBL/GenBank/DDBJ databases">
        <title>Genome sequencing of Roseivirga spongicola UST030701-084.</title>
        <authorList>
            <person name="Selvaratnam C."/>
            <person name="Thevarajoo S."/>
            <person name="Goh K.M."/>
            <person name="Ee R."/>
            <person name="Chan K.-G."/>
            <person name="Chong C.S."/>
        </authorList>
    </citation>
    <scope>NUCLEOTIDE SEQUENCE [LARGE SCALE GENOMIC DNA]</scope>
    <source>
        <strain evidence="12 13">UST030701-084</strain>
    </source>
</reference>
<evidence type="ECO:0000256" key="2">
    <source>
        <dbReference type="ARBA" id="ARBA00022448"/>
    </source>
</evidence>
<dbReference type="InterPro" id="IPR000531">
    <property type="entry name" value="Beta-barrel_TonB"/>
</dbReference>
<accession>A0A150XGN9</accession>
<evidence type="ECO:0000313" key="12">
    <source>
        <dbReference type="EMBL" id="KYG77872.1"/>
    </source>
</evidence>
<comment type="caution">
    <text evidence="12">The sequence shown here is derived from an EMBL/GenBank/DDBJ whole genome shotgun (WGS) entry which is preliminary data.</text>
</comment>
<dbReference type="Pfam" id="PF00593">
    <property type="entry name" value="TonB_dep_Rec_b-barrel"/>
    <property type="match status" value="1"/>
</dbReference>
<dbReference type="InterPro" id="IPR012910">
    <property type="entry name" value="Plug_dom"/>
</dbReference>
<gene>
    <name evidence="12" type="ORF">AWW68_03630</name>
</gene>
<dbReference type="InterPro" id="IPR023997">
    <property type="entry name" value="TonB-dep_OMP_SusC/RagA_CS"/>
</dbReference>
<dbReference type="InterPro" id="IPR039426">
    <property type="entry name" value="TonB-dep_rcpt-like"/>
</dbReference>
<dbReference type="STRING" id="333140.AWW68_03630"/>
<feature type="domain" description="TonB-dependent receptor-like beta-barrel" evidence="10">
    <location>
        <begin position="462"/>
        <end position="1016"/>
    </location>
</feature>
<dbReference type="Gene3D" id="2.40.170.20">
    <property type="entry name" value="TonB-dependent receptor, beta-barrel domain"/>
    <property type="match status" value="1"/>
</dbReference>
<dbReference type="InterPro" id="IPR008969">
    <property type="entry name" value="CarboxyPept-like_regulatory"/>
</dbReference>
<evidence type="ECO:0000259" key="11">
    <source>
        <dbReference type="Pfam" id="PF07715"/>
    </source>
</evidence>
<evidence type="ECO:0000256" key="9">
    <source>
        <dbReference type="RuleBase" id="RU003357"/>
    </source>
</evidence>
<protein>
    <recommendedName>
        <fullName evidence="14">SusC/RagA family TonB-linked outer membrane protein</fullName>
    </recommendedName>
</protein>
<dbReference type="PROSITE" id="PS52016">
    <property type="entry name" value="TONB_DEPENDENT_REC_3"/>
    <property type="match status" value="1"/>
</dbReference>
<dbReference type="Gene3D" id="2.60.40.1120">
    <property type="entry name" value="Carboxypeptidase-like, regulatory domain"/>
    <property type="match status" value="1"/>
</dbReference>
<keyword evidence="13" id="KW-1185">Reference proteome</keyword>
<keyword evidence="3 8" id="KW-1134">Transmembrane beta strand</keyword>
<evidence type="ECO:0000256" key="7">
    <source>
        <dbReference type="ARBA" id="ARBA00023237"/>
    </source>
</evidence>
<dbReference type="Gene3D" id="2.170.130.10">
    <property type="entry name" value="TonB-dependent receptor, plug domain"/>
    <property type="match status" value="1"/>
</dbReference>
<dbReference type="Pfam" id="PF13715">
    <property type="entry name" value="CarbopepD_reg_2"/>
    <property type="match status" value="1"/>
</dbReference>
<evidence type="ECO:0000256" key="1">
    <source>
        <dbReference type="ARBA" id="ARBA00004571"/>
    </source>
</evidence>
<evidence type="ECO:0000256" key="8">
    <source>
        <dbReference type="PROSITE-ProRule" id="PRU01360"/>
    </source>
</evidence>
<name>A0A150XGN9_9BACT</name>